<evidence type="ECO:0000256" key="4">
    <source>
        <dbReference type="ARBA" id="ARBA00023235"/>
    </source>
</evidence>
<dbReference type="InParanoid" id="A0A6I9UKB4"/>
<keyword evidence="4 5" id="KW-0413">Isomerase</keyword>
<evidence type="ECO:0000313" key="8">
    <source>
        <dbReference type="RefSeq" id="XP_011100852.2"/>
    </source>
</evidence>
<evidence type="ECO:0000256" key="3">
    <source>
        <dbReference type="ARBA" id="ARBA00023110"/>
    </source>
</evidence>
<evidence type="ECO:0000256" key="5">
    <source>
        <dbReference type="PROSITE-ProRule" id="PRU00277"/>
    </source>
</evidence>
<dbReference type="PROSITE" id="PS50059">
    <property type="entry name" value="FKBP_PPIASE"/>
    <property type="match status" value="1"/>
</dbReference>
<accession>A0A6I9UKB4</accession>
<dbReference type="RefSeq" id="XP_011100852.2">
    <property type="nucleotide sequence ID" value="XM_011102550.2"/>
</dbReference>
<dbReference type="GO" id="GO:0003755">
    <property type="term" value="F:peptidyl-prolyl cis-trans isomerase activity"/>
    <property type="evidence" value="ECO:0007669"/>
    <property type="project" value="UniProtKB-KW"/>
</dbReference>
<evidence type="ECO:0000256" key="2">
    <source>
        <dbReference type="ARBA" id="ARBA00013194"/>
    </source>
</evidence>
<evidence type="ECO:0000313" key="7">
    <source>
        <dbReference type="Proteomes" id="UP000504604"/>
    </source>
</evidence>
<dbReference type="GeneID" id="105178965"/>
<name>A0A6I9UKB4_SESIN</name>
<organism evidence="7 8">
    <name type="scientific">Sesamum indicum</name>
    <name type="common">Oriental sesame</name>
    <name type="synonym">Sesamum orientale</name>
    <dbReference type="NCBI Taxonomy" id="4182"/>
    <lineage>
        <taxon>Eukaryota</taxon>
        <taxon>Viridiplantae</taxon>
        <taxon>Streptophyta</taxon>
        <taxon>Embryophyta</taxon>
        <taxon>Tracheophyta</taxon>
        <taxon>Spermatophyta</taxon>
        <taxon>Magnoliopsida</taxon>
        <taxon>eudicotyledons</taxon>
        <taxon>Gunneridae</taxon>
        <taxon>Pentapetalae</taxon>
        <taxon>asterids</taxon>
        <taxon>lamiids</taxon>
        <taxon>Lamiales</taxon>
        <taxon>Pedaliaceae</taxon>
        <taxon>Sesamum</taxon>
    </lineage>
</organism>
<comment type="catalytic activity">
    <reaction evidence="1 5">
        <text>[protein]-peptidylproline (omega=180) = [protein]-peptidylproline (omega=0)</text>
        <dbReference type="Rhea" id="RHEA:16237"/>
        <dbReference type="Rhea" id="RHEA-COMP:10747"/>
        <dbReference type="Rhea" id="RHEA-COMP:10748"/>
        <dbReference type="ChEBI" id="CHEBI:83833"/>
        <dbReference type="ChEBI" id="CHEBI:83834"/>
        <dbReference type="EC" id="5.2.1.8"/>
    </reaction>
</comment>
<keyword evidence="3 5" id="KW-0697">Rotamase</keyword>
<dbReference type="Proteomes" id="UP000504604">
    <property type="component" value="Unplaced"/>
</dbReference>
<dbReference type="OrthoDB" id="913708at2759"/>
<dbReference type="Pfam" id="PF00254">
    <property type="entry name" value="FKBP_C"/>
    <property type="match status" value="1"/>
</dbReference>
<dbReference type="Gene3D" id="3.10.50.40">
    <property type="match status" value="1"/>
</dbReference>
<dbReference type="PANTHER" id="PTHR43811">
    <property type="entry name" value="FKBP-TYPE PEPTIDYL-PROLYL CIS-TRANS ISOMERASE FKPA"/>
    <property type="match status" value="1"/>
</dbReference>
<evidence type="ECO:0000259" key="6">
    <source>
        <dbReference type="PROSITE" id="PS50059"/>
    </source>
</evidence>
<dbReference type="SUPFAM" id="SSF54534">
    <property type="entry name" value="FKBP-like"/>
    <property type="match status" value="1"/>
</dbReference>
<dbReference type="AlphaFoldDB" id="A0A6I9UKB4"/>
<reference evidence="8" key="1">
    <citation type="submission" date="2025-08" db="UniProtKB">
        <authorList>
            <consortium name="RefSeq"/>
        </authorList>
    </citation>
    <scope>IDENTIFICATION</scope>
</reference>
<dbReference type="InterPro" id="IPR001179">
    <property type="entry name" value="PPIase_FKBP_dom"/>
</dbReference>
<sequence length="431" mass="48118">MLSGKKKTKEPRFKRLKKKFDVELDQTDGLIESKDEVVGSHDCELKEIEDVIEASCQQRRDTKIGEEKEISQQMEPQKVGDDYARDWERENGECKDLMVVHDNVKREEGTHTTQITSDHFQPNDSTDALALSDKDQSQEEMMVIIDSLKNRGVVGDDGTHSAQNVCDHIQPNDSTNICESDLESKKVDDIGKLMGSSAEAANLKSAIEIVMINQGLDISNKKDIPTDHDEAMIDADFNIVHDTLPMDTQSKSKKRTLEKKKISKSEVNKSEVRVEVSSGTSICNMVLNEGKVVVYEPNEEKAVGYKQDDVIEKRCEAQSLPNGLIIEELAKRDPKGKLALRGRKVRIHFTAMLKESGVVFESSAGKNPCKFRLGDEEVMDGFNIGIDGMRLGDKRRLIIPSSLGFGEQGFGTSVPPNSWLVYEVELVGVQC</sequence>
<protein>
    <recommendedName>
        <fullName evidence="2 5">peptidylprolyl isomerase</fullName>
        <ecNumber evidence="2 5">5.2.1.8</ecNumber>
    </recommendedName>
</protein>
<proteinExistence type="predicted"/>
<dbReference type="InterPro" id="IPR046357">
    <property type="entry name" value="PPIase_dom_sf"/>
</dbReference>
<evidence type="ECO:0000256" key="1">
    <source>
        <dbReference type="ARBA" id="ARBA00000971"/>
    </source>
</evidence>
<dbReference type="EC" id="5.2.1.8" evidence="2 5"/>
<dbReference type="KEGG" id="sind:105178965"/>
<gene>
    <name evidence="8" type="primary">LOC105178965</name>
</gene>
<keyword evidence="7" id="KW-1185">Reference proteome</keyword>
<feature type="domain" description="PPIase FKBP-type" evidence="6">
    <location>
        <begin position="342"/>
        <end position="430"/>
    </location>
</feature>
<dbReference type="PANTHER" id="PTHR43811:SF48">
    <property type="entry name" value="PEPTIDYL-PROLYL CIS-TRANS ISOMERASE FKBP43"/>
    <property type="match status" value="1"/>
</dbReference>